<gene>
    <name evidence="2" type="ORF">IC231_09520</name>
</gene>
<organism evidence="2 3">
    <name type="scientific">Hymenobacter duratus</name>
    <dbReference type="NCBI Taxonomy" id="2771356"/>
    <lineage>
        <taxon>Bacteria</taxon>
        <taxon>Pseudomonadati</taxon>
        <taxon>Bacteroidota</taxon>
        <taxon>Cytophagia</taxon>
        <taxon>Cytophagales</taxon>
        <taxon>Hymenobacteraceae</taxon>
        <taxon>Hymenobacter</taxon>
    </lineage>
</organism>
<evidence type="ECO:0000313" key="3">
    <source>
        <dbReference type="Proteomes" id="UP000642468"/>
    </source>
</evidence>
<keyword evidence="3" id="KW-1185">Reference proteome</keyword>
<proteinExistence type="predicted"/>
<comment type="caution">
    <text evidence="2">The sequence shown here is derived from an EMBL/GenBank/DDBJ whole genome shotgun (WGS) entry which is preliminary data.</text>
</comment>
<sequence length="277" mass="30823">MLLLLSTGPWPVYAECVEQRDIAVWPDEYAAATIQPRQLFLFSAGSRTNGRLAILDFGRQTQVYLWSKHDSVPLLLLDQTVNPLSSDLQVLMQPVRPLLPDTVYHLRTSLPPPAGYSLFRMQRARAGSNQLIIAHRWRVSSALSDTQAPRWTATPAVLHKEYSSNSEGINNFVQFSYPMLDASPVLVRATIRSARQAQPVVSYLTPWQNQLGIGWFTCGGNFAFGPSEDCTVTFEALDAAGNRSLATGRPISFRGPRPEQAAAKMSERKTKIPAPRR</sequence>
<evidence type="ECO:0000256" key="1">
    <source>
        <dbReference type="SAM" id="MobiDB-lite"/>
    </source>
</evidence>
<reference evidence="2 3" key="1">
    <citation type="submission" date="2020-09" db="EMBL/GenBank/DDBJ databases">
        <authorList>
            <person name="Kim M.K."/>
        </authorList>
    </citation>
    <scope>NUCLEOTIDE SEQUENCE [LARGE SCALE GENOMIC DNA]</scope>
    <source>
        <strain evidence="2 3">BT646</strain>
    </source>
</reference>
<accession>A0ABR8JKE8</accession>
<evidence type="ECO:0000313" key="2">
    <source>
        <dbReference type="EMBL" id="MBD2715274.1"/>
    </source>
</evidence>
<protein>
    <submittedName>
        <fullName evidence="2">Uncharacterized protein</fullName>
    </submittedName>
</protein>
<name>A0ABR8JKE8_9BACT</name>
<dbReference type="RefSeq" id="WP_190784295.1">
    <property type="nucleotide sequence ID" value="NZ_JACWZZ010000002.1"/>
</dbReference>
<feature type="region of interest" description="Disordered" evidence="1">
    <location>
        <begin position="248"/>
        <end position="277"/>
    </location>
</feature>
<dbReference type="EMBL" id="JACWZZ010000002">
    <property type="protein sequence ID" value="MBD2715274.1"/>
    <property type="molecule type" value="Genomic_DNA"/>
</dbReference>
<dbReference type="Proteomes" id="UP000642468">
    <property type="component" value="Unassembled WGS sequence"/>
</dbReference>